<accession>A0A4R5UNL6</accession>
<reference evidence="2 3" key="1">
    <citation type="submission" date="2019-03" db="EMBL/GenBank/DDBJ databases">
        <title>Rhizobium sp. nov., an bacterium isolated from biocrust in Mu Us Desert.</title>
        <authorList>
            <person name="Lixiong L."/>
        </authorList>
    </citation>
    <scope>NUCLEOTIDE SEQUENCE [LARGE SCALE GENOMIC DNA]</scope>
    <source>
        <strain evidence="2 3">SPY-1</strain>
    </source>
</reference>
<evidence type="ECO:0000313" key="2">
    <source>
        <dbReference type="EMBL" id="TDK39481.1"/>
    </source>
</evidence>
<dbReference type="OrthoDB" id="7869685at2"/>
<organism evidence="2 3">
    <name type="scientific">Rhizobium deserti</name>
    <dbReference type="NCBI Taxonomy" id="2547961"/>
    <lineage>
        <taxon>Bacteria</taxon>
        <taxon>Pseudomonadati</taxon>
        <taxon>Pseudomonadota</taxon>
        <taxon>Alphaproteobacteria</taxon>
        <taxon>Hyphomicrobiales</taxon>
        <taxon>Rhizobiaceae</taxon>
        <taxon>Rhizobium/Agrobacterium group</taxon>
        <taxon>Rhizobium</taxon>
    </lineage>
</organism>
<comment type="caution">
    <text evidence="2">The sequence shown here is derived from an EMBL/GenBank/DDBJ whole genome shotgun (WGS) entry which is preliminary data.</text>
</comment>
<gene>
    <name evidence="2" type="ORF">E2F50_05040</name>
</gene>
<evidence type="ECO:0000313" key="3">
    <source>
        <dbReference type="Proteomes" id="UP000295238"/>
    </source>
</evidence>
<keyword evidence="3" id="KW-1185">Reference proteome</keyword>
<proteinExistence type="predicted"/>
<sequence>MDTPTVVALVTAIISGGLGGIATLLAYAHGYLRIEKLESKRRRLEVAYDVLAYRYVLQAGSNSDDASRHGFNRALNQVPVVFGDDAEIIQAFDAFSNNKSDENLKRLLVVLTRRTGLRGIVLDSHLMKTLSI</sequence>
<keyword evidence="1" id="KW-0812">Transmembrane</keyword>
<name>A0A4R5UNL6_9HYPH</name>
<dbReference type="Proteomes" id="UP000295238">
    <property type="component" value="Unassembled WGS sequence"/>
</dbReference>
<protein>
    <submittedName>
        <fullName evidence="2">Uncharacterized protein</fullName>
    </submittedName>
</protein>
<evidence type="ECO:0000256" key="1">
    <source>
        <dbReference type="SAM" id="Phobius"/>
    </source>
</evidence>
<dbReference type="RefSeq" id="WP_133314927.1">
    <property type="nucleotide sequence ID" value="NZ_SMTL01000001.1"/>
</dbReference>
<dbReference type="EMBL" id="SMTL01000001">
    <property type="protein sequence ID" value="TDK39481.1"/>
    <property type="molecule type" value="Genomic_DNA"/>
</dbReference>
<feature type="transmembrane region" description="Helical" evidence="1">
    <location>
        <begin position="6"/>
        <end position="32"/>
    </location>
</feature>
<keyword evidence="1" id="KW-0472">Membrane</keyword>
<keyword evidence="1" id="KW-1133">Transmembrane helix</keyword>
<dbReference type="AlphaFoldDB" id="A0A4R5UNL6"/>